<sequence length="230" mass="25895">MIPTPNLDHISSKDYENVYEPAEDTFLLLDALEKDAELLRNEIAPCISLEIGSGTGCVSTFLGKILGDGKARGFFLARSLSFLQEHINPYASYITIKTGYNNSQVQLESITTNLANGLLPRLYHSVDIICCNPPYVVTTSEELYSSKSVIERAWAGGIDGREVIDKMLPLVDELLSDKGVFYLLLISENKPNEIRETMKNDYNLQSKVVLSRLAGREKQSILRFWRDIRQ</sequence>
<comment type="subcellular location">
    <subcellularLocation>
        <location evidence="1">Nucleus</location>
    </subcellularLocation>
</comment>
<dbReference type="InterPro" id="IPR029063">
    <property type="entry name" value="SAM-dependent_MTases_sf"/>
</dbReference>
<keyword evidence="4" id="KW-0808">Transferase</keyword>
<evidence type="ECO:0000256" key="6">
    <source>
        <dbReference type="ARBA" id="ARBA00023242"/>
    </source>
</evidence>
<dbReference type="PANTHER" id="PTHR45875:SF1">
    <property type="entry name" value="METHYLTRANSFERASE N6AMT1"/>
    <property type="match status" value="1"/>
</dbReference>
<evidence type="ECO:0000256" key="2">
    <source>
        <dbReference type="ARBA" id="ARBA00006149"/>
    </source>
</evidence>
<reference evidence="7" key="1">
    <citation type="submission" date="2021-06" db="EMBL/GenBank/DDBJ databases">
        <authorList>
            <person name="Kallberg Y."/>
            <person name="Tangrot J."/>
            <person name="Rosling A."/>
        </authorList>
    </citation>
    <scope>NUCLEOTIDE SEQUENCE</scope>
    <source>
        <strain evidence="7">87-6 pot B 2015</strain>
    </source>
</reference>
<dbReference type="InterPro" id="IPR052190">
    <property type="entry name" value="Euk-Arch_PrmC-MTase"/>
</dbReference>
<organism evidence="7 8">
    <name type="scientific">Funneliformis mosseae</name>
    <name type="common">Endomycorrhizal fungus</name>
    <name type="synonym">Glomus mosseae</name>
    <dbReference type="NCBI Taxonomy" id="27381"/>
    <lineage>
        <taxon>Eukaryota</taxon>
        <taxon>Fungi</taxon>
        <taxon>Fungi incertae sedis</taxon>
        <taxon>Mucoromycota</taxon>
        <taxon>Glomeromycotina</taxon>
        <taxon>Glomeromycetes</taxon>
        <taxon>Glomerales</taxon>
        <taxon>Glomeraceae</taxon>
        <taxon>Funneliformis</taxon>
    </lineage>
</organism>
<keyword evidence="5" id="KW-0949">S-adenosyl-L-methionine</keyword>
<protein>
    <submittedName>
        <fullName evidence="7">10216_t:CDS:1</fullName>
    </submittedName>
</protein>
<dbReference type="GO" id="GO:0008757">
    <property type="term" value="F:S-adenosylmethionine-dependent methyltransferase activity"/>
    <property type="evidence" value="ECO:0007669"/>
    <property type="project" value="TreeGrafter"/>
</dbReference>
<dbReference type="PANTHER" id="PTHR45875">
    <property type="entry name" value="METHYLTRANSFERASE N6AMT1"/>
    <property type="match status" value="1"/>
</dbReference>
<evidence type="ECO:0000313" key="7">
    <source>
        <dbReference type="EMBL" id="CAG8691386.1"/>
    </source>
</evidence>
<evidence type="ECO:0000256" key="4">
    <source>
        <dbReference type="ARBA" id="ARBA00022679"/>
    </source>
</evidence>
<name>A0A9N9ES54_FUNMO</name>
<evidence type="ECO:0000313" key="8">
    <source>
        <dbReference type="Proteomes" id="UP000789375"/>
    </source>
</evidence>
<dbReference type="SUPFAM" id="SSF53335">
    <property type="entry name" value="S-adenosyl-L-methionine-dependent methyltransferases"/>
    <property type="match status" value="1"/>
</dbReference>
<evidence type="ECO:0000256" key="3">
    <source>
        <dbReference type="ARBA" id="ARBA00022603"/>
    </source>
</evidence>
<keyword evidence="3" id="KW-0489">Methyltransferase</keyword>
<evidence type="ECO:0000256" key="5">
    <source>
        <dbReference type="ARBA" id="ARBA00022691"/>
    </source>
</evidence>
<dbReference type="Proteomes" id="UP000789375">
    <property type="component" value="Unassembled WGS sequence"/>
</dbReference>
<dbReference type="GO" id="GO:0005634">
    <property type="term" value="C:nucleus"/>
    <property type="evidence" value="ECO:0007669"/>
    <property type="project" value="UniProtKB-SubCell"/>
</dbReference>
<comment type="similarity">
    <text evidence="2">Belongs to the eukaryotic/archaeal PrmC-related family.</text>
</comment>
<dbReference type="FunFam" id="3.40.50.150:FF:000077">
    <property type="entry name" value="HemK methyltransferase family member 2"/>
    <property type="match status" value="1"/>
</dbReference>
<evidence type="ECO:0000256" key="1">
    <source>
        <dbReference type="ARBA" id="ARBA00004123"/>
    </source>
</evidence>
<dbReference type="GO" id="GO:0008276">
    <property type="term" value="F:protein methyltransferase activity"/>
    <property type="evidence" value="ECO:0007669"/>
    <property type="project" value="TreeGrafter"/>
</dbReference>
<dbReference type="EMBL" id="CAJVPP010007752">
    <property type="protein sequence ID" value="CAG8691386.1"/>
    <property type="molecule type" value="Genomic_DNA"/>
</dbReference>
<comment type="caution">
    <text evidence="7">The sequence shown here is derived from an EMBL/GenBank/DDBJ whole genome shotgun (WGS) entry which is preliminary data.</text>
</comment>
<dbReference type="Gene3D" id="3.40.50.150">
    <property type="entry name" value="Vaccinia Virus protein VP39"/>
    <property type="match status" value="1"/>
</dbReference>
<dbReference type="GO" id="GO:0032259">
    <property type="term" value="P:methylation"/>
    <property type="evidence" value="ECO:0007669"/>
    <property type="project" value="UniProtKB-KW"/>
</dbReference>
<accession>A0A9N9ES54</accession>
<dbReference type="GO" id="GO:0035657">
    <property type="term" value="C:eRF1 methyltransferase complex"/>
    <property type="evidence" value="ECO:0007669"/>
    <property type="project" value="TreeGrafter"/>
</dbReference>
<gene>
    <name evidence="7" type="ORF">FMOSSE_LOCUS13365</name>
</gene>
<dbReference type="AlphaFoldDB" id="A0A9N9ES54"/>
<keyword evidence="6" id="KW-0539">Nucleus</keyword>
<keyword evidence="8" id="KW-1185">Reference proteome</keyword>
<proteinExistence type="inferred from homology"/>